<dbReference type="Proteomes" id="UP001149954">
    <property type="component" value="Unassembled WGS sequence"/>
</dbReference>
<reference evidence="1" key="1">
    <citation type="submission" date="2022-12" db="EMBL/GenBank/DDBJ databases">
        <authorList>
            <person name="Petersen C."/>
        </authorList>
    </citation>
    <scope>NUCLEOTIDE SEQUENCE</scope>
    <source>
        <strain evidence="1">IBT 29495</strain>
    </source>
</reference>
<reference evidence="1" key="2">
    <citation type="journal article" date="2023" name="IMA Fungus">
        <title>Comparative genomic study of the Penicillium genus elucidates a diverse pangenome and 15 lateral gene transfer events.</title>
        <authorList>
            <person name="Petersen C."/>
            <person name="Sorensen T."/>
            <person name="Nielsen M.R."/>
            <person name="Sondergaard T.E."/>
            <person name="Sorensen J.L."/>
            <person name="Fitzpatrick D.A."/>
            <person name="Frisvad J.C."/>
            <person name="Nielsen K.L."/>
        </authorList>
    </citation>
    <scope>NUCLEOTIDE SEQUENCE</scope>
    <source>
        <strain evidence="1">IBT 29495</strain>
    </source>
</reference>
<organism evidence="1 2">
    <name type="scientific">Penicillium fimorum</name>
    <dbReference type="NCBI Taxonomy" id="1882269"/>
    <lineage>
        <taxon>Eukaryota</taxon>
        <taxon>Fungi</taxon>
        <taxon>Dikarya</taxon>
        <taxon>Ascomycota</taxon>
        <taxon>Pezizomycotina</taxon>
        <taxon>Eurotiomycetes</taxon>
        <taxon>Eurotiomycetidae</taxon>
        <taxon>Eurotiales</taxon>
        <taxon>Aspergillaceae</taxon>
        <taxon>Penicillium</taxon>
    </lineage>
</organism>
<comment type="caution">
    <text evidence="1">The sequence shown here is derived from an EMBL/GenBank/DDBJ whole genome shotgun (WGS) entry which is preliminary data.</text>
</comment>
<dbReference type="AlphaFoldDB" id="A0A9W9XTR4"/>
<evidence type="ECO:0000313" key="1">
    <source>
        <dbReference type="EMBL" id="KAJ5503243.1"/>
    </source>
</evidence>
<proteinExistence type="predicted"/>
<accession>A0A9W9XTR4</accession>
<sequence>MDAEEGVNPVSNLAEPCIGTLGPRKDIRVDPGDPWWVTSGEDRWLVKRSTGNVTLEAHRKFVTVDKARHEYGVVVDVGLMMKILLPYDRG</sequence>
<gene>
    <name evidence="1" type="ORF">N7463_006117</name>
</gene>
<keyword evidence="2" id="KW-1185">Reference proteome</keyword>
<evidence type="ECO:0000313" key="2">
    <source>
        <dbReference type="Proteomes" id="UP001149954"/>
    </source>
</evidence>
<name>A0A9W9XTR4_9EURO</name>
<protein>
    <submittedName>
        <fullName evidence="1">Uncharacterized protein</fullName>
    </submittedName>
</protein>
<dbReference type="EMBL" id="JAPWDS010000003">
    <property type="protein sequence ID" value="KAJ5503243.1"/>
    <property type="molecule type" value="Genomic_DNA"/>
</dbReference>